<evidence type="ECO:0000313" key="1">
    <source>
        <dbReference type="EMBL" id="CEM49848.1"/>
    </source>
</evidence>
<name>A0A0G4HZ48_9ALVE</name>
<organism evidence="1">
    <name type="scientific">Chromera velia CCMP2878</name>
    <dbReference type="NCBI Taxonomy" id="1169474"/>
    <lineage>
        <taxon>Eukaryota</taxon>
        <taxon>Sar</taxon>
        <taxon>Alveolata</taxon>
        <taxon>Colpodellida</taxon>
        <taxon>Chromeraceae</taxon>
        <taxon>Chromera</taxon>
    </lineage>
</organism>
<protein>
    <submittedName>
        <fullName evidence="1">Uncharacterized protein</fullName>
    </submittedName>
</protein>
<dbReference type="VEuPathDB" id="CryptoDB:Cvel_33825"/>
<sequence>MKGLQGLALSSEEIKRNTAVIKADVQKMNSDVHKNSSAITEIRIDLDKVRVGMLQDWLENEKKSKREMRGQGVILGINLQEMEVTRPDGRHLRSAPQIRRPASPLRVFLDRLCTIAQYDYPDCITQWTVQRFYPTQRSWGGEQFEKIQYRSELSMPEGDMEKLLLIFDLAVDRAGEYQDRRLLGVPLTSFTTETGGKVEDSMVRIVSASSPVSRLMNRVRAAVKA</sequence>
<dbReference type="EMBL" id="CDMZ01004467">
    <property type="protein sequence ID" value="CEM49848.1"/>
    <property type="molecule type" value="Genomic_DNA"/>
</dbReference>
<proteinExistence type="predicted"/>
<reference evidence="1" key="1">
    <citation type="submission" date="2014-11" db="EMBL/GenBank/DDBJ databases">
        <authorList>
            <person name="Otto D Thomas"/>
            <person name="Naeem Raeece"/>
        </authorList>
    </citation>
    <scope>NUCLEOTIDE SEQUENCE</scope>
</reference>
<accession>A0A0G4HZ48</accession>
<gene>
    <name evidence="1" type="ORF">Cvel_33825</name>
</gene>
<dbReference type="AlphaFoldDB" id="A0A0G4HZ48"/>